<accession>A0ABY6ITQ9</accession>
<organism evidence="1 2">
    <name type="scientific">Pelagibacterium flavum</name>
    <dbReference type="NCBI Taxonomy" id="2984530"/>
    <lineage>
        <taxon>Bacteria</taxon>
        <taxon>Pseudomonadati</taxon>
        <taxon>Pseudomonadota</taxon>
        <taxon>Alphaproteobacteria</taxon>
        <taxon>Hyphomicrobiales</taxon>
        <taxon>Devosiaceae</taxon>
        <taxon>Pelagibacterium</taxon>
    </lineage>
</organism>
<dbReference type="Proteomes" id="UP001163882">
    <property type="component" value="Chromosome"/>
</dbReference>
<gene>
    <name evidence="1" type="ORF">OF122_08670</name>
</gene>
<keyword evidence="2" id="KW-1185">Reference proteome</keyword>
<reference evidence="1" key="1">
    <citation type="submission" date="2022-10" db="EMBL/GenBank/DDBJ databases">
        <title>YIM 151497 complete genome.</title>
        <authorList>
            <person name="Chen X."/>
        </authorList>
    </citation>
    <scope>NUCLEOTIDE SEQUENCE</scope>
    <source>
        <strain evidence="1">YIM 151497</strain>
    </source>
</reference>
<dbReference type="EMBL" id="CP107716">
    <property type="protein sequence ID" value="UYQ73814.1"/>
    <property type="molecule type" value="Genomic_DNA"/>
</dbReference>
<proteinExistence type="predicted"/>
<dbReference type="RefSeq" id="WP_264227373.1">
    <property type="nucleotide sequence ID" value="NZ_CP107716.1"/>
</dbReference>
<evidence type="ECO:0000313" key="2">
    <source>
        <dbReference type="Proteomes" id="UP001163882"/>
    </source>
</evidence>
<protein>
    <submittedName>
        <fullName evidence="1">Uncharacterized protein</fullName>
    </submittedName>
</protein>
<evidence type="ECO:0000313" key="1">
    <source>
        <dbReference type="EMBL" id="UYQ73814.1"/>
    </source>
</evidence>
<sequence>MDNPSQSELIEALRALDSTIAKCKKALPKLKTGTASHTLLIRRIKALEIATALIRRELAL</sequence>
<name>A0ABY6ITQ9_9HYPH</name>